<evidence type="ECO:0000313" key="2">
    <source>
        <dbReference type="Proteomes" id="UP000624244"/>
    </source>
</evidence>
<gene>
    <name evidence="1" type="ORF">GGP41_008987</name>
</gene>
<dbReference type="Proteomes" id="UP000624244">
    <property type="component" value="Unassembled WGS sequence"/>
</dbReference>
<dbReference type="EMBL" id="WNKQ01000012">
    <property type="protein sequence ID" value="KAF5847759.1"/>
    <property type="molecule type" value="Genomic_DNA"/>
</dbReference>
<name>A0A8H5ZGE8_COCSA</name>
<dbReference type="AlphaFoldDB" id="A0A8H5ZGE8"/>
<accession>A0A8H5ZGE8</accession>
<organism evidence="1 2">
    <name type="scientific">Cochliobolus sativus</name>
    <name type="common">Common root rot and spot blotch fungus</name>
    <name type="synonym">Bipolaris sorokiniana</name>
    <dbReference type="NCBI Taxonomy" id="45130"/>
    <lineage>
        <taxon>Eukaryota</taxon>
        <taxon>Fungi</taxon>
        <taxon>Dikarya</taxon>
        <taxon>Ascomycota</taxon>
        <taxon>Pezizomycotina</taxon>
        <taxon>Dothideomycetes</taxon>
        <taxon>Pleosporomycetidae</taxon>
        <taxon>Pleosporales</taxon>
        <taxon>Pleosporineae</taxon>
        <taxon>Pleosporaceae</taxon>
        <taxon>Bipolaris</taxon>
    </lineage>
</organism>
<reference evidence="1" key="1">
    <citation type="submission" date="2019-11" db="EMBL/GenBank/DDBJ databases">
        <title>Bipolaris sorokiniana Genome sequencing.</title>
        <authorList>
            <person name="Wang H."/>
        </authorList>
    </citation>
    <scope>NUCLEOTIDE SEQUENCE</scope>
</reference>
<evidence type="ECO:0000313" key="1">
    <source>
        <dbReference type="EMBL" id="KAF5847759.1"/>
    </source>
</evidence>
<comment type="caution">
    <text evidence="1">The sequence shown here is derived from an EMBL/GenBank/DDBJ whole genome shotgun (WGS) entry which is preliminary data.</text>
</comment>
<sequence length="123" mass="13498">MANHENTTLDAENEAYAELFNLIETGPDDESLEILRRIKMGTDVKDVLRRIKEADLFMQLNPSNPDPDVKHQYTLPLVSGTPAHLLNPDPEYYQALSVVEPATAAAAAATDAEQSKDTSLADC</sequence>
<proteinExistence type="predicted"/>
<protein>
    <submittedName>
        <fullName evidence="1">Uncharacterized protein</fullName>
    </submittedName>
</protein>